<accession>A0AA39Y8K8</accession>
<feature type="compositionally biased region" description="Basic residues" evidence="1">
    <location>
        <begin position="74"/>
        <end position="94"/>
    </location>
</feature>
<feature type="compositionally biased region" description="Low complexity" evidence="1">
    <location>
        <begin position="359"/>
        <end position="370"/>
    </location>
</feature>
<comment type="caution">
    <text evidence="3">The sequence shown here is derived from an EMBL/GenBank/DDBJ whole genome shotgun (WGS) entry which is preliminary data.</text>
</comment>
<keyword evidence="4" id="KW-1185">Reference proteome</keyword>
<feature type="region of interest" description="Disordered" evidence="1">
    <location>
        <begin position="71"/>
        <end position="179"/>
    </location>
</feature>
<proteinExistence type="predicted"/>
<feature type="region of interest" description="Disordered" evidence="1">
    <location>
        <begin position="356"/>
        <end position="388"/>
    </location>
</feature>
<evidence type="ECO:0000313" key="4">
    <source>
        <dbReference type="Proteomes" id="UP001174936"/>
    </source>
</evidence>
<dbReference type="Proteomes" id="UP001174936">
    <property type="component" value="Unassembled WGS sequence"/>
</dbReference>
<feature type="signal peptide" evidence="2">
    <location>
        <begin position="1"/>
        <end position="18"/>
    </location>
</feature>
<dbReference type="AlphaFoldDB" id="A0AA39Y8K8"/>
<evidence type="ECO:0000313" key="3">
    <source>
        <dbReference type="EMBL" id="KAK0648044.1"/>
    </source>
</evidence>
<feature type="region of interest" description="Disordered" evidence="1">
    <location>
        <begin position="418"/>
        <end position="439"/>
    </location>
</feature>
<gene>
    <name evidence="3" type="ORF">B0T16DRAFT_388362</name>
</gene>
<organism evidence="3 4">
    <name type="scientific">Cercophora newfieldiana</name>
    <dbReference type="NCBI Taxonomy" id="92897"/>
    <lineage>
        <taxon>Eukaryota</taxon>
        <taxon>Fungi</taxon>
        <taxon>Dikarya</taxon>
        <taxon>Ascomycota</taxon>
        <taxon>Pezizomycotina</taxon>
        <taxon>Sordariomycetes</taxon>
        <taxon>Sordariomycetidae</taxon>
        <taxon>Sordariales</taxon>
        <taxon>Lasiosphaeriaceae</taxon>
        <taxon>Cercophora</taxon>
    </lineage>
</organism>
<sequence>MKLSSMLIVFFAALDAYGAPTTPDGALDTRDGGIPQGSANVIQRDPRGDIQLPRGFPLDDAEIEAGIQLEARQAKGKGKGKAGGKGKGGGKAKGKAAGGKGKGKAKRRDAPVEALNRPPAVNEARAPPTTDDALPPQRGASKRARDIEGDDEFHVAVVEARDPQNRPPPPPPASPSWTISRRAMLRSKLMLVPLRHVVRQTNNLSKVVPSQEVLELHGRLSKATLETRNLLRNKGANRVALELRDLPLSKAALVMATPQEPDLPKTELELLLPRTTALAMPEVPVNRTMEQPLLPRTTVLVMLEVLDPPTTEPRPPRLRATANRVRSPVSNPANPAMLNPGSPVRVNPVMVSLEPPRPVRTTVSPPRVKPASPAPRLLPTTDKPDVPEASPVRPLTVVLLLPLLLVAPVSLPTEMPVNDPLPTAPADRHNSARPGVPRSLAARRSSDLLVGDGDVEIGGVGHRPFCGRVGLILHPDWLVC</sequence>
<reference evidence="3" key="1">
    <citation type="submission" date="2023-06" db="EMBL/GenBank/DDBJ databases">
        <title>Genome-scale phylogeny and comparative genomics of the fungal order Sordariales.</title>
        <authorList>
            <consortium name="Lawrence Berkeley National Laboratory"/>
            <person name="Hensen N."/>
            <person name="Bonometti L."/>
            <person name="Westerberg I."/>
            <person name="Brannstrom I.O."/>
            <person name="Guillou S."/>
            <person name="Cros-Aarteil S."/>
            <person name="Calhoun S."/>
            <person name="Haridas S."/>
            <person name="Kuo A."/>
            <person name="Mondo S."/>
            <person name="Pangilinan J."/>
            <person name="Riley R."/>
            <person name="Labutti K."/>
            <person name="Andreopoulos B."/>
            <person name="Lipzen A."/>
            <person name="Chen C."/>
            <person name="Yanf M."/>
            <person name="Daum C."/>
            <person name="Ng V."/>
            <person name="Clum A."/>
            <person name="Steindorff A."/>
            <person name="Ohm R."/>
            <person name="Martin F."/>
            <person name="Silar P."/>
            <person name="Natvig D."/>
            <person name="Lalanne C."/>
            <person name="Gautier V."/>
            <person name="Ament-Velasquez S.L."/>
            <person name="Kruys A."/>
            <person name="Hutchinson M.I."/>
            <person name="Powell A.J."/>
            <person name="Barry K."/>
            <person name="Miller A.N."/>
            <person name="Grigoriev I.V."/>
            <person name="Debuchy R."/>
            <person name="Gladieux P."/>
            <person name="Thoren M.H."/>
            <person name="Johannesson H."/>
        </authorList>
    </citation>
    <scope>NUCLEOTIDE SEQUENCE</scope>
    <source>
        <strain evidence="3">SMH2532-1</strain>
    </source>
</reference>
<feature type="region of interest" description="Disordered" evidence="1">
    <location>
        <begin position="26"/>
        <end position="55"/>
    </location>
</feature>
<name>A0AA39Y8K8_9PEZI</name>
<dbReference type="EMBL" id="JAULSV010000003">
    <property type="protein sequence ID" value="KAK0648044.1"/>
    <property type="molecule type" value="Genomic_DNA"/>
</dbReference>
<feature type="compositionally biased region" description="Pro residues" evidence="1">
    <location>
        <begin position="165"/>
        <end position="174"/>
    </location>
</feature>
<evidence type="ECO:0000256" key="1">
    <source>
        <dbReference type="SAM" id="MobiDB-lite"/>
    </source>
</evidence>
<feature type="chain" id="PRO_5041354568" evidence="2">
    <location>
        <begin position="19"/>
        <end position="480"/>
    </location>
</feature>
<keyword evidence="2" id="KW-0732">Signal</keyword>
<protein>
    <submittedName>
        <fullName evidence="3">Uncharacterized protein</fullName>
    </submittedName>
</protein>
<evidence type="ECO:0000256" key="2">
    <source>
        <dbReference type="SAM" id="SignalP"/>
    </source>
</evidence>